<feature type="region of interest" description="Disordered" evidence="1">
    <location>
        <begin position="367"/>
        <end position="407"/>
    </location>
</feature>
<evidence type="ECO:0000313" key="4">
    <source>
        <dbReference type="Proteomes" id="UP000078240"/>
    </source>
</evidence>
<comment type="caution">
    <text evidence="3">The sequence shown here is derived from an EMBL/GenBank/DDBJ whole genome shotgun (WGS) entry which is preliminary data.</text>
</comment>
<dbReference type="Pfam" id="PF00638">
    <property type="entry name" value="Ran_BP1"/>
    <property type="match status" value="1"/>
</dbReference>
<evidence type="ECO:0000259" key="2">
    <source>
        <dbReference type="PROSITE" id="PS50196"/>
    </source>
</evidence>
<dbReference type="AlphaFoldDB" id="A0A179H3P5"/>
<name>A0A179H3P5_PURLI</name>
<dbReference type="PROSITE" id="PS50196">
    <property type="entry name" value="RANBD1"/>
    <property type="match status" value="1"/>
</dbReference>
<organism evidence="3 4">
    <name type="scientific">Purpureocillium lilacinum</name>
    <name type="common">Paecilomyces lilacinus</name>
    <dbReference type="NCBI Taxonomy" id="33203"/>
    <lineage>
        <taxon>Eukaryota</taxon>
        <taxon>Fungi</taxon>
        <taxon>Dikarya</taxon>
        <taxon>Ascomycota</taxon>
        <taxon>Pezizomycotina</taxon>
        <taxon>Sordariomycetes</taxon>
        <taxon>Hypocreomycetidae</taxon>
        <taxon>Hypocreales</taxon>
        <taxon>Ophiocordycipitaceae</taxon>
        <taxon>Purpureocillium</taxon>
    </lineage>
</organism>
<dbReference type="InterPro" id="IPR014752">
    <property type="entry name" value="Arrestin-like_C"/>
</dbReference>
<evidence type="ECO:0000256" key="1">
    <source>
        <dbReference type="SAM" id="MobiDB-lite"/>
    </source>
</evidence>
<reference evidence="3 4" key="1">
    <citation type="submission" date="2016-01" db="EMBL/GenBank/DDBJ databases">
        <title>Biosynthesis of antibiotic leucinostatins and their inhibition on Phytophthora in bio-control Purpureocillium lilacinum.</title>
        <authorList>
            <person name="Wang G."/>
            <person name="Liu Z."/>
            <person name="Lin R."/>
            <person name="Li E."/>
            <person name="Mao Z."/>
            <person name="Ling J."/>
            <person name="Yin W."/>
            <person name="Xie B."/>
        </authorList>
    </citation>
    <scope>NUCLEOTIDE SEQUENCE [LARGE SCALE GENOMIC DNA]</scope>
    <source>
        <strain evidence="3">PLBJ-1</strain>
    </source>
</reference>
<evidence type="ECO:0000313" key="3">
    <source>
        <dbReference type="EMBL" id="OAQ84826.1"/>
    </source>
</evidence>
<accession>A0A179H3P5</accession>
<sequence>MQEPSIAFVLDQPEDKAHRPGDELTGRVKLLGIDRTQVRELRFQFRGISRITIPSRLPWSAPSDSIVRSDETVDLFSQRRVFAKDALRDNEDGGLSAPVSFAFTLRETSGAGSATPSAGPLPPSLRCFSQPFDCTVEYALEAELTLAQAGSRAKTCTARRVLDFEPAGGSETVEPQMVSFASSFTLAPLPHTLDVRTEGPPLSFREKFNSFIYRNRQAPSPFSIVIRASSQLVRREPLPLLVTLQLENGTVAMHRKFQVRGATMVIERNTTVQGPGNKTLQHSDKTVVIDSRELDIALPANTEVDLWPRISSLVAPELPPPTFASNGITRDYSMDVTLSVGCGDEEFQVKGSIPSLVVLPSAALDVPSLPPDDEPPSYETAMGSSSAMGTAPPYSLPESQADQHNPEASVDVKVDFEMRGRVFEFVNGEKKYWKERGMANVALQRDSCGKPRLVAKYVKTGEVCADHHITLDMKLSPIVQSDRSWTWCAGNDMSRDGSKAQTLAARFKDSASAHEFKDAFVGIQKAAA</sequence>
<proteinExistence type="predicted"/>
<gene>
    <name evidence="3" type="ORF">VFPBJ_03594</name>
</gene>
<feature type="domain" description="RanBD1" evidence="2">
    <location>
        <begin position="389"/>
        <end position="528"/>
    </location>
</feature>
<dbReference type="CDD" id="cd00835">
    <property type="entry name" value="RanBD_family"/>
    <property type="match status" value="1"/>
</dbReference>
<dbReference type="Gene3D" id="2.30.29.30">
    <property type="entry name" value="Pleckstrin-homology domain (PH domain)/Phosphotyrosine-binding domain (PTB)"/>
    <property type="match status" value="1"/>
</dbReference>
<dbReference type="SMART" id="SM00160">
    <property type="entry name" value="RanBD"/>
    <property type="match status" value="1"/>
</dbReference>
<dbReference type="Gene3D" id="2.60.40.640">
    <property type="match status" value="1"/>
</dbReference>
<protein>
    <submittedName>
        <fullName evidence="3">RanBP1 domain-containing protein</fullName>
    </submittedName>
</protein>
<dbReference type="SUPFAM" id="SSF50729">
    <property type="entry name" value="PH domain-like"/>
    <property type="match status" value="1"/>
</dbReference>
<dbReference type="EMBL" id="LSBH01000002">
    <property type="protein sequence ID" value="OAQ84826.1"/>
    <property type="molecule type" value="Genomic_DNA"/>
</dbReference>
<dbReference type="InterPro" id="IPR011993">
    <property type="entry name" value="PH-like_dom_sf"/>
</dbReference>
<dbReference type="GO" id="GO:0005096">
    <property type="term" value="F:GTPase activator activity"/>
    <property type="evidence" value="ECO:0007669"/>
    <property type="project" value="TreeGrafter"/>
</dbReference>
<dbReference type="InterPro" id="IPR000156">
    <property type="entry name" value="Ran_bind_dom"/>
</dbReference>
<dbReference type="InterPro" id="IPR045255">
    <property type="entry name" value="RanBP1-like"/>
</dbReference>
<dbReference type="PANTHER" id="PTHR23138">
    <property type="entry name" value="RAN BINDING PROTEIN"/>
    <property type="match status" value="1"/>
</dbReference>
<dbReference type="GO" id="GO:0005737">
    <property type="term" value="C:cytoplasm"/>
    <property type="evidence" value="ECO:0007669"/>
    <property type="project" value="TreeGrafter"/>
</dbReference>
<dbReference type="GO" id="GO:0005643">
    <property type="term" value="C:nuclear pore"/>
    <property type="evidence" value="ECO:0007669"/>
    <property type="project" value="TreeGrafter"/>
</dbReference>
<dbReference type="Proteomes" id="UP000078240">
    <property type="component" value="Unassembled WGS sequence"/>
</dbReference>
<dbReference type="PANTHER" id="PTHR23138:SF87">
    <property type="entry name" value="E3 SUMO-PROTEIN LIGASE RANBP2"/>
    <property type="match status" value="1"/>
</dbReference>